<name>A0ABS6H846_9PROT</name>
<feature type="domain" description="Ketopantoate reductase N-terminal" evidence="7">
    <location>
        <begin position="3"/>
        <end position="167"/>
    </location>
</feature>
<keyword evidence="2 5" id="KW-0521">NADP</keyword>
<feature type="region of interest" description="Disordered" evidence="6">
    <location>
        <begin position="46"/>
        <end position="65"/>
    </location>
</feature>
<dbReference type="Pfam" id="PF08546">
    <property type="entry name" value="ApbA_C"/>
    <property type="match status" value="1"/>
</dbReference>
<dbReference type="Pfam" id="PF02558">
    <property type="entry name" value="ApbA"/>
    <property type="match status" value="1"/>
</dbReference>
<feature type="domain" description="Ketopantoate reductase C-terminal" evidence="8">
    <location>
        <begin position="198"/>
        <end position="315"/>
    </location>
</feature>
<keyword evidence="5" id="KW-0566">Pantothenate biosynthesis</keyword>
<dbReference type="EC" id="1.1.1.169" evidence="1 5"/>
<evidence type="ECO:0000259" key="7">
    <source>
        <dbReference type="Pfam" id="PF02558"/>
    </source>
</evidence>
<keyword evidence="10" id="KW-1185">Reference proteome</keyword>
<sequence>MKICVYGAGAIGGHLAGRLARGGAEVSLVARGAHLAAIQANGLTVQAHDGTHHSRPRASADPRDLGPQDAVIVTVKAPALPDVAAGIAPLLGPATAVAFVMNGIPWWYFLGQDGPHRDMRLPAVDPGGALESAIGLERTIGGVVYSASEVIAPGVVHSEHGNIRVILGEPDGRISDRAKAISAALEAGGMPSPVTPEIRLEVWAKLLGNLANGPLCVLTRRGVRDSFADPLLREAGRRSALEAQAIAASLGVALPDAHIERVSQSNMMHKPSILQDLELGRPMEIDGLFEMPLHLARLTGTPTPQLDLLVALAKQTARAAGLYPEIA</sequence>
<dbReference type="NCBIfam" id="TIGR00745">
    <property type="entry name" value="apbA_panE"/>
    <property type="match status" value="1"/>
</dbReference>
<reference evidence="9 10" key="1">
    <citation type="submission" date="2021-01" db="EMBL/GenBank/DDBJ databases">
        <title>Roseomonas sp. nov, a bacterium isolated from an oil production mixture in Yumen Oilfield.</title>
        <authorList>
            <person name="Wu D."/>
        </authorList>
    </citation>
    <scope>NUCLEOTIDE SEQUENCE [LARGE SCALE GENOMIC DNA]</scope>
    <source>
        <strain evidence="9 10">ROY-5-3</strain>
    </source>
</reference>
<dbReference type="PANTHER" id="PTHR21708:SF45">
    <property type="entry name" value="2-DEHYDROPANTOATE 2-REDUCTASE"/>
    <property type="match status" value="1"/>
</dbReference>
<dbReference type="PANTHER" id="PTHR21708">
    <property type="entry name" value="PROBABLE 2-DEHYDROPANTOATE 2-REDUCTASE"/>
    <property type="match status" value="1"/>
</dbReference>
<gene>
    <name evidence="9" type="ORF">JJQ90_14240</name>
</gene>
<proteinExistence type="inferred from homology"/>
<organism evidence="9 10">
    <name type="scientific">Falsiroseomonas oleicola</name>
    <dbReference type="NCBI Taxonomy" id="2801474"/>
    <lineage>
        <taxon>Bacteria</taxon>
        <taxon>Pseudomonadati</taxon>
        <taxon>Pseudomonadota</taxon>
        <taxon>Alphaproteobacteria</taxon>
        <taxon>Acetobacterales</taxon>
        <taxon>Roseomonadaceae</taxon>
        <taxon>Falsiroseomonas</taxon>
    </lineage>
</organism>
<comment type="function">
    <text evidence="5">Catalyzes the NADPH-dependent reduction of ketopantoate into pantoic acid.</text>
</comment>
<evidence type="ECO:0000259" key="8">
    <source>
        <dbReference type="Pfam" id="PF08546"/>
    </source>
</evidence>
<evidence type="ECO:0000256" key="5">
    <source>
        <dbReference type="RuleBase" id="RU362068"/>
    </source>
</evidence>
<dbReference type="NCBIfam" id="NF005089">
    <property type="entry name" value="PRK06522.1-4"/>
    <property type="match status" value="1"/>
</dbReference>
<evidence type="ECO:0000313" key="10">
    <source>
        <dbReference type="Proteomes" id="UP000689967"/>
    </source>
</evidence>
<comment type="catalytic activity">
    <reaction evidence="5">
        <text>(R)-pantoate + NADP(+) = 2-dehydropantoate + NADPH + H(+)</text>
        <dbReference type="Rhea" id="RHEA:16233"/>
        <dbReference type="ChEBI" id="CHEBI:11561"/>
        <dbReference type="ChEBI" id="CHEBI:15378"/>
        <dbReference type="ChEBI" id="CHEBI:15980"/>
        <dbReference type="ChEBI" id="CHEBI:57783"/>
        <dbReference type="ChEBI" id="CHEBI:58349"/>
        <dbReference type="EC" id="1.1.1.169"/>
    </reaction>
</comment>
<dbReference type="EMBL" id="JAERQM010000004">
    <property type="protein sequence ID" value="MBU8544877.1"/>
    <property type="molecule type" value="Genomic_DNA"/>
</dbReference>
<comment type="similarity">
    <text evidence="5">Belongs to the ketopantoate reductase family.</text>
</comment>
<evidence type="ECO:0000313" key="9">
    <source>
        <dbReference type="EMBL" id="MBU8544877.1"/>
    </source>
</evidence>
<evidence type="ECO:0000256" key="2">
    <source>
        <dbReference type="ARBA" id="ARBA00022857"/>
    </source>
</evidence>
<evidence type="ECO:0000256" key="6">
    <source>
        <dbReference type="SAM" id="MobiDB-lite"/>
    </source>
</evidence>
<evidence type="ECO:0000256" key="3">
    <source>
        <dbReference type="ARBA" id="ARBA00023002"/>
    </source>
</evidence>
<evidence type="ECO:0000256" key="4">
    <source>
        <dbReference type="ARBA" id="ARBA00032024"/>
    </source>
</evidence>
<dbReference type="InterPro" id="IPR051402">
    <property type="entry name" value="KPR-Related"/>
</dbReference>
<evidence type="ECO:0000256" key="1">
    <source>
        <dbReference type="ARBA" id="ARBA00013014"/>
    </source>
</evidence>
<dbReference type="InterPro" id="IPR003710">
    <property type="entry name" value="ApbA"/>
</dbReference>
<dbReference type="Proteomes" id="UP000689967">
    <property type="component" value="Unassembled WGS sequence"/>
</dbReference>
<accession>A0ABS6H846</accession>
<comment type="pathway">
    <text evidence="5">Cofactor biosynthesis; (R)-pantothenate biosynthesis; (R)-pantoate from 3-methyl-2-oxobutanoate: step 2/2.</text>
</comment>
<comment type="caution">
    <text evidence="9">The sequence shown here is derived from an EMBL/GenBank/DDBJ whole genome shotgun (WGS) entry which is preliminary data.</text>
</comment>
<dbReference type="RefSeq" id="WP_216876506.1">
    <property type="nucleotide sequence ID" value="NZ_JAERQM010000004.1"/>
</dbReference>
<dbReference type="InterPro" id="IPR013752">
    <property type="entry name" value="KPA_reductase"/>
</dbReference>
<dbReference type="InterPro" id="IPR013332">
    <property type="entry name" value="KPR_N"/>
</dbReference>
<protein>
    <recommendedName>
        <fullName evidence="1 5">2-dehydropantoate 2-reductase</fullName>
        <ecNumber evidence="1 5">1.1.1.169</ecNumber>
    </recommendedName>
    <alternativeName>
        <fullName evidence="4 5">Ketopantoate reductase</fullName>
    </alternativeName>
</protein>
<keyword evidence="3 5" id="KW-0560">Oxidoreductase</keyword>